<protein>
    <submittedName>
        <fullName evidence="2">Alpha/beta hydrolase</fullName>
    </submittedName>
</protein>
<reference evidence="2 3" key="1">
    <citation type="submission" date="2019-01" db="EMBL/GenBank/DDBJ databases">
        <title>Ktedonosporobacter rubrisoli SCAWS-G2.</title>
        <authorList>
            <person name="Huang Y."/>
            <person name="Yan B."/>
        </authorList>
    </citation>
    <scope>NUCLEOTIDE SEQUENCE [LARGE SCALE GENOMIC DNA]</scope>
    <source>
        <strain evidence="2 3">SCAWS-G2</strain>
    </source>
</reference>
<proteinExistence type="predicted"/>
<dbReference type="InterPro" id="IPR050266">
    <property type="entry name" value="AB_hydrolase_sf"/>
</dbReference>
<evidence type="ECO:0000313" key="3">
    <source>
        <dbReference type="Proteomes" id="UP000290365"/>
    </source>
</evidence>
<gene>
    <name evidence="2" type="ORF">EPA93_26035</name>
</gene>
<dbReference type="Pfam" id="PF12697">
    <property type="entry name" value="Abhydrolase_6"/>
    <property type="match status" value="1"/>
</dbReference>
<evidence type="ECO:0000259" key="1">
    <source>
        <dbReference type="Pfam" id="PF12697"/>
    </source>
</evidence>
<accession>A0A4P6JW81</accession>
<dbReference type="InterPro" id="IPR029058">
    <property type="entry name" value="AB_hydrolase_fold"/>
</dbReference>
<dbReference type="Proteomes" id="UP000290365">
    <property type="component" value="Chromosome"/>
</dbReference>
<dbReference type="AlphaFoldDB" id="A0A4P6JW81"/>
<dbReference type="GO" id="GO:0016787">
    <property type="term" value="F:hydrolase activity"/>
    <property type="evidence" value="ECO:0007669"/>
    <property type="project" value="UniProtKB-KW"/>
</dbReference>
<name>A0A4P6JW81_KTERU</name>
<dbReference type="Gene3D" id="3.40.50.1820">
    <property type="entry name" value="alpha/beta hydrolase"/>
    <property type="match status" value="1"/>
</dbReference>
<keyword evidence="3" id="KW-1185">Reference proteome</keyword>
<keyword evidence="2" id="KW-0378">Hydrolase</keyword>
<feature type="domain" description="AB hydrolase-1" evidence="1">
    <location>
        <begin position="99"/>
        <end position="340"/>
    </location>
</feature>
<dbReference type="OrthoDB" id="59888at2"/>
<dbReference type="SUPFAM" id="SSF53474">
    <property type="entry name" value="alpha/beta-Hydrolases"/>
    <property type="match status" value="1"/>
</dbReference>
<dbReference type="PANTHER" id="PTHR43798">
    <property type="entry name" value="MONOACYLGLYCEROL LIPASE"/>
    <property type="match status" value="1"/>
</dbReference>
<evidence type="ECO:0000313" key="2">
    <source>
        <dbReference type="EMBL" id="QBD79256.1"/>
    </source>
</evidence>
<dbReference type="InterPro" id="IPR000073">
    <property type="entry name" value="AB_hydrolase_1"/>
</dbReference>
<sequence length="358" mass="39874">MMRNALFYSFGTPQDAKKCVRPSPKTAIRQQNITPHCHLVDVRECRESRQGKTERETRLMSTSFHDAPPLGERYDVGGGRRIYLHHAGTGTPAVVIEAGAGQFGLDYLNIFELCAKRTTCVLYDRAGSGWSDPVDGSRAAREIVTDLHNVLGLAGIEGPYLLVGHSGGGLLVRAFAQHFPDDVVGLVLIDPATEHMPRPLQEGAEAVVLAMLEELRRNPNILREWYPVLYAQWEKLPQEIRDPLIARHRDRAIVGFRELQNTPRIQEEVANGPILPDVPLIVLTGMQIDPEPGGSDEEKHAVNQIKLTEHTALVNSVPQGEHRVLQDAGHHLYAQRPEVVQAAVFSILDRVAKRSRHR</sequence>
<dbReference type="KEGG" id="kbs:EPA93_26035"/>
<dbReference type="EMBL" id="CP035758">
    <property type="protein sequence ID" value="QBD79256.1"/>
    <property type="molecule type" value="Genomic_DNA"/>
</dbReference>
<organism evidence="2 3">
    <name type="scientific">Ktedonosporobacter rubrisoli</name>
    <dbReference type="NCBI Taxonomy" id="2509675"/>
    <lineage>
        <taxon>Bacteria</taxon>
        <taxon>Bacillati</taxon>
        <taxon>Chloroflexota</taxon>
        <taxon>Ktedonobacteria</taxon>
        <taxon>Ktedonobacterales</taxon>
        <taxon>Ktedonosporobacteraceae</taxon>
        <taxon>Ktedonosporobacter</taxon>
    </lineage>
</organism>